<dbReference type="Gene3D" id="2.60.120.10">
    <property type="entry name" value="Jelly Rolls"/>
    <property type="match status" value="1"/>
</dbReference>
<protein>
    <recommendedName>
        <fullName evidence="1">Cupin type-2 domain-containing protein</fullName>
    </recommendedName>
</protein>
<reference evidence="2" key="1">
    <citation type="journal article" date="2021" name="Nat. Commun.">
        <title>Genetic determinants of endophytism in the Arabidopsis root mycobiome.</title>
        <authorList>
            <person name="Mesny F."/>
            <person name="Miyauchi S."/>
            <person name="Thiergart T."/>
            <person name="Pickel B."/>
            <person name="Atanasova L."/>
            <person name="Karlsson M."/>
            <person name="Huettel B."/>
            <person name="Barry K.W."/>
            <person name="Haridas S."/>
            <person name="Chen C."/>
            <person name="Bauer D."/>
            <person name="Andreopoulos W."/>
            <person name="Pangilinan J."/>
            <person name="LaButti K."/>
            <person name="Riley R."/>
            <person name="Lipzen A."/>
            <person name="Clum A."/>
            <person name="Drula E."/>
            <person name="Henrissat B."/>
            <person name="Kohler A."/>
            <person name="Grigoriev I.V."/>
            <person name="Martin F.M."/>
            <person name="Hacquard S."/>
        </authorList>
    </citation>
    <scope>NUCLEOTIDE SEQUENCE</scope>
    <source>
        <strain evidence="2">MPI-SDFR-AT-0068</strain>
    </source>
</reference>
<dbReference type="EMBL" id="JAGPXF010000007">
    <property type="protein sequence ID" value="KAH7235433.1"/>
    <property type="molecule type" value="Genomic_DNA"/>
</dbReference>
<name>A0A8K0W699_9HYPO</name>
<evidence type="ECO:0000313" key="2">
    <source>
        <dbReference type="EMBL" id="KAH7235433.1"/>
    </source>
</evidence>
<dbReference type="InterPro" id="IPR047142">
    <property type="entry name" value="OryJ/VirC-like"/>
</dbReference>
<dbReference type="AlphaFoldDB" id="A0A8K0W699"/>
<feature type="domain" description="Cupin type-2" evidence="1">
    <location>
        <begin position="96"/>
        <end position="163"/>
    </location>
</feature>
<dbReference type="InterPro" id="IPR014710">
    <property type="entry name" value="RmlC-like_jellyroll"/>
</dbReference>
<dbReference type="SUPFAM" id="SSF51182">
    <property type="entry name" value="RmlC-like cupins"/>
    <property type="match status" value="1"/>
</dbReference>
<sequence length="191" mass="20910">MTATDHFQRTTLPQPQRFITTHDEAGRAVYLKGMTENVSFWSVGPKIDPAGFGLGYATSSMPVRLADNQDLADFAHLYEGRKTSGLVKQNGSVLRYVDYPPLASSPMHRTVSCDFAVVLVGEMECLLDSGESRILKAGDTLVQRGTMHQWINHGQTWARMLYVLLDATPVVVGGQLLSEELGGMEGVPSSH</sequence>
<dbReference type="Pfam" id="PF07883">
    <property type="entry name" value="Cupin_2"/>
    <property type="match status" value="1"/>
</dbReference>
<comment type="caution">
    <text evidence="2">The sequence shown here is derived from an EMBL/GenBank/DDBJ whole genome shotgun (WGS) entry which is preliminary data.</text>
</comment>
<accession>A0A8K0W699</accession>
<dbReference type="CDD" id="cd02231">
    <property type="entry name" value="cupin_BLL6423-like"/>
    <property type="match status" value="1"/>
</dbReference>
<proteinExistence type="predicted"/>
<dbReference type="Proteomes" id="UP000813427">
    <property type="component" value="Unassembled WGS sequence"/>
</dbReference>
<evidence type="ECO:0000259" key="1">
    <source>
        <dbReference type="Pfam" id="PF07883"/>
    </source>
</evidence>
<evidence type="ECO:0000313" key="3">
    <source>
        <dbReference type="Proteomes" id="UP000813427"/>
    </source>
</evidence>
<dbReference type="InterPro" id="IPR011051">
    <property type="entry name" value="RmlC_Cupin_sf"/>
</dbReference>
<dbReference type="OrthoDB" id="5840532at2759"/>
<dbReference type="PANTHER" id="PTHR36156">
    <property type="entry name" value="SLR2101 PROTEIN"/>
    <property type="match status" value="1"/>
</dbReference>
<gene>
    <name evidence="2" type="ORF">BKA59DRAFT_444402</name>
</gene>
<dbReference type="PANTHER" id="PTHR36156:SF3">
    <property type="entry name" value="CUPIN 2 CONSERVED BARREL DOMAIN-CONTAINING PROTEIN"/>
    <property type="match status" value="1"/>
</dbReference>
<organism evidence="2 3">
    <name type="scientific">Fusarium tricinctum</name>
    <dbReference type="NCBI Taxonomy" id="61284"/>
    <lineage>
        <taxon>Eukaryota</taxon>
        <taxon>Fungi</taxon>
        <taxon>Dikarya</taxon>
        <taxon>Ascomycota</taxon>
        <taxon>Pezizomycotina</taxon>
        <taxon>Sordariomycetes</taxon>
        <taxon>Hypocreomycetidae</taxon>
        <taxon>Hypocreales</taxon>
        <taxon>Nectriaceae</taxon>
        <taxon>Fusarium</taxon>
        <taxon>Fusarium tricinctum species complex</taxon>
    </lineage>
</organism>
<dbReference type="InterPro" id="IPR013096">
    <property type="entry name" value="Cupin_2"/>
</dbReference>
<keyword evidence="3" id="KW-1185">Reference proteome</keyword>